<evidence type="ECO:0000256" key="5">
    <source>
        <dbReference type="SAM" id="Phobius"/>
    </source>
</evidence>
<feature type="transmembrane region" description="Helical" evidence="5">
    <location>
        <begin position="27"/>
        <end position="46"/>
    </location>
</feature>
<dbReference type="RefSeq" id="WP_379909291.1">
    <property type="nucleotide sequence ID" value="NZ_JBHSWE010000001.1"/>
</dbReference>
<dbReference type="Pfam" id="PF07681">
    <property type="entry name" value="DoxX"/>
    <property type="match status" value="1"/>
</dbReference>
<keyword evidence="2 5" id="KW-0812">Transmembrane</keyword>
<comment type="subcellular location">
    <subcellularLocation>
        <location evidence="1">Membrane</location>
        <topology evidence="1">Multi-pass membrane protein</topology>
    </subcellularLocation>
</comment>
<name>A0ABW2A009_9GAMM</name>
<accession>A0ABW2A009</accession>
<evidence type="ECO:0000256" key="3">
    <source>
        <dbReference type="ARBA" id="ARBA00022989"/>
    </source>
</evidence>
<organism evidence="6 7">
    <name type="scientific">Marinobacterium aestuariivivens</name>
    <dbReference type="NCBI Taxonomy" id="1698799"/>
    <lineage>
        <taxon>Bacteria</taxon>
        <taxon>Pseudomonadati</taxon>
        <taxon>Pseudomonadota</taxon>
        <taxon>Gammaproteobacteria</taxon>
        <taxon>Oceanospirillales</taxon>
        <taxon>Oceanospirillaceae</taxon>
        <taxon>Marinobacterium</taxon>
    </lineage>
</organism>
<feature type="transmembrane region" description="Helical" evidence="5">
    <location>
        <begin position="116"/>
        <end position="134"/>
    </location>
</feature>
<dbReference type="EMBL" id="JBHSWE010000001">
    <property type="protein sequence ID" value="MFC6670788.1"/>
    <property type="molecule type" value="Genomic_DNA"/>
</dbReference>
<evidence type="ECO:0000313" key="7">
    <source>
        <dbReference type="Proteomes" id="UP001596422"/>
    </source>
</evidence>
<dbReference type="InterPro" id="IPR032808">
    <property type="entry name" value="DoxX"/>
</dbReference>
<comment type="caution">
    <text evidence="6">The sequence shown here is derived from an EMBL/GenBank/DDBJ whole genome shotgun (WGS) entry which is preliminary data.</text>
</comment>
<evidence type="ECO:0000256" key="1">
    <source>
        <dbReference type="ARBA" id="ARBA00004141"/>
    </source>
</evidence>
<feature type="transmembrane region" description="Helical" evidence="5">
    <location>
        <begin position="87"/>
        <end position="104"/>
    </location>
</feature>
<evidence type="ECO:0000256" key="2">
    <source>
        <dbReference type="ARBA" id="ARBA00022692"/>
    </source>
</evidence>
<keyword evidence="3 5" id="KW-1133">Transmembrane helix</keyword>
<protein>
    <submittedName>
        <fullName evidence="6">DoxX family protein</fullName>
    </submittedName>
</protein>
<keyword evidence="4 5" id="KW-0472">Membrane</keyword>
<proteinExistence type="predicted"/>
<feature type="transmembrane region" description="Helical" evidence="5">
    <location>
        <begin position="58"/>
        <end position="81"/>
    </location>
</feature>
<gene>
    <name evidence="6" type="ORF">ACFQDL_12440</name>
</gene>
<reference evidence="7" key="1">
    <citation type="journal article" date="2019" name="Int. J. Syst. Evol. Microbiol.">
        <title>The Global Catalogue of Microorganisms (GCM) 10K type strain sequencing project: providing services to taxonomists for standard genome sequencing and annotation.</title>
        <authorList>
            <consortium name="The Broad Institute Genomics Platform"/>
            <consortium name="The Broad Institute Genome Sequencing Center for Infectious Disease"/>
            <person name="Wu L."/>
            <person name="Ma J."/>
        </authorList>
    </citation>
    <scope>NUCLEOTIDE SEQUENCE [LARGE SCALE GENOMIC DNA]</scope>
    <source>
        <strain evidence="7">NBRC 111756</strain>
    </source>
</reference>
<dbReference type="Proteomes" id="UP001596422">
    <property type="component" value="Unassembled WGS sequence"/>
</dbReference>
<keyword evidence="7" id="KW-1185">Reference proteome</keyword>
<evidence type="ECO:0000313" key="6">
    <source>
        <dbReference type="EMBL" id="MFC6670788.1"/>
    </source>
</evidence>
<evidence type="ECO:0000256" key="4">
    <source>
        <dbReference type="ARBA" id="ARBA00023136"/>
    </source>
</evidence>
<sequence>MNQSIDTSPRPSFLDKLTGFFDAGNRLLPRLMISLLFLVAAIVKLFNSAGTAAYMDSVGVSGSLVYVVIAFELVVFFSVAFNKFIRPVSYLAALFCLVSAALFHNEFTNSTHLYMALKNVSIAGGFLLLASAFSHE</sequence>